<accession>A0ABQ9JFE1</accession>
<gene>
    <name evidence="2" type="ORF">NQ317_016493</name>
</gene>
<organism evidence="2 3">
    <name type="scientific">Molorchus minor</name>
    <dbReference type="NCBI Taxonomy" id="1323400"/>
    <lineage>
        <taxon>Eukaryota</taxon>
        <taxon>Metazoa</taxon>
        <taxon>Ecdysozoa</taxon>
        <taxon>Arthropoda</taxon>
        <taxon>Hexapoda</taxon>
        <taxon>Insecta</taxon>
        <taxon>Pterygota</taxon>
        <taxon>Neoptera</taxon>
        <taxon>Endopterygota</taxon>
        <taxon>Coleoptera</taxon>
        <taxon>Polyphaga</taxon>
        <taxon>Cucujiformia</taxon>
        <taxon>Chrysomeloidea</taxon>
        <taxon>Cerambycidae</taxon>
        <taxon>Lamiinae</taxon>
        <taxon>Monochamini</taxon>
        <taxon>Molorchus</taxon>
    </lineage>
</organism>
<proteinExistence type="predicted"/>
<dbReference type="Gene3D" id="3.30.420.10">
    <property type="entry name" value="Ribonuclease H-like superfamily/Ribonuclease H"/>
    <property type="match status" value="1"/>
</dbReference>
<dbReference type="InterPro" id="IPR036397">
    <property type="entry name" value="RNaseH_sf"/>
</dbReference>
<evidence type="ECO:0000256" key="1">
    <source>
        <dbReference type="SAM" id="MobiDB-lite"/>
    </source>
</evidence>
<comment type="caution">
    <text evidence="2">The sequence shown here is derived from an EMBL/GenBank/DDBJ whole genome shotgun (WGS) entry which is preliminary data.</text>
</comment>
<protein>
    <recommendedName>
        <fullName evidence="4">Transposase</fullName>
    </recommendedName>
</protein>
<feature type="compositionally biased region" description="Basic and acidic residues" evidence="1">
    <location>
        <begin position="312"/>
        <end position="332"/>
    </location>
</feature>
<keyword evidence="3" id="KW-1185">Reference proteome</keyword>
<feature type="region of interest" description="Disordered" evidence="1">
    <location>
        <begin position="311"/>
        <end position="332"/>
    </location>
</feature>
<evidence type="ECO:0000313" key="3">
    <source>
        <dbReference type="Proteomes" id="UP001162164"/>
    </source>
</evidence>
<sequence length="332" mass="39025">MSPEPGQSKLFRLDWFRKSTTTVEKPETSRNFATNFPEENKKCMEKQYHQNLKRKKIEVDEDAKHAIKKTSTFFFVKNGLPTLQKVVSAVRENDMIPKIGKETLRNILYGMNFTYAKIDRNSIFIKKHEIILRKREYLRKIKEFRKQGNKMYYTDETWVNEEHTVKKVCQDENVKNSQQAAIKGWSTGLKMPSGKGRRLIIIHIESEDRFVLNVKENRRLSRRDECEMRYTKSGLAGFLKIWNQDLSSKLAVDELALIRGMTILRFPPYHCELNKIELFWAKVKGNVTRENRLFQLANVLGHLKKALENVTADDRRNSPRPAAKDLVDRETE</sequence>
<reference evidence="2" key="1">
    <citation type="journal article" date="2023" name="Insect Mol. Biol.">
        <title>Genome sequencing provides insights into the evolution of gene families encoding plant cell wall-degrading enzymes in longhorned beetles.</title>
        <authorList>
            <person name="Shin N.R."/>
            <person name="Okamura Y."/>
            <person name="Kirsch R."/>
            <person name="Pauchet Y."/>
        </authorList>
    </citation>
    <scope>NUCLEOTIDE SEQUENCE</scope>
    <source>
        <strain evidence="2">MMC_N1</strain>
    </source>
</reference>
<dbReference type="EMBL" id="JAPWTJ010000613">
    <property type="protein sequence ID" value="KAJ8976894.1"/>
    <property type="molecule type" value="Genomic_DNA"/>
</dbReference>
<dbReference type="PANTHER" id="PTHR33939:SF1">
    <property type="entry name" value="DUF4371 DOMAIN-CONTAINING PROTEIN"/>
    <property type="match status" value="1"/>
</dbReference>
<dbReference type="PANTHER" id="PTHR33939">
    <property type="entry name" value="PROTEIN CBG22215"/>
    <property type="match status" value="1"/>
</dbReference>
<dbReference type="Proteomes" id="UP001162164">
    <property type="component" value="Unassembled WGS sequence"/>
</dbReference>
<evidence type="ECO:0000313" key="2">
    <source>
        <dbReference type="EMBL" id="KAJ8976894.1"/>
    </source>
</evidence>
<evidence type="ECO:0008006" key="4">
    <source>
        <dbReference type="Google" id="ProtNLM"/>
    </source>
</evidence>
<name>A0ABQ9JFE1_9CUCU</name>